<evidence type="ECO:0000313" key="4">
    <source>
        <dbReference type="Proteomes" id="UP000271162"/>
    </source>
</evidence>
<name>A0A0N4YWK4_NIPBR</name>
<accession>A0A0N4YWK4</accession>
<reference evidence="3 4" key="2">
    <citation type="submission" date="2018-11" db="EMBL/GenBank/DDBJ databases">
        <authorList>
            <consortium name="Pathogen Informatics"/>
        </authorList>
    </citation>
    <scope>NUCLEOTIDE SEQUENCE [LARGE SCALE GENOMIC DNA]</scope>
</reference>
<dbReference type="STRING" id="27835.A0A0N4YWK4"/>
<dbReference type="Gene3D" id="1.10.287.1490">
    <property type="match status" value="1"/>
</dbReference>
<keyword evidence="1" id="KW-0175">Coiled coil</keyword>
<dbReference type="AlphaFoldDB" id="A0A0N4YWK4"/>
<organism evidence="5">
    <name type="scientific">Nippostrongylus brasiliensis</name>
    <name type="common">Rat hookworm</name>
    <dbReference type="NCBI Taxonomy" id="27835"/>
    <lineage>
        <taxon>Eukaryota</taxon>
        <taxon>Metazoa</taxon>
        <taxon>Ecdysozoa</taxon>
        <taxon>Nematoda</taxon>
        <taxon>Chromadorea</taxon>
        <taxon>Rhabditida</taxon>
        <taxon>Rhabditina</taxon>
        <taxon>Rhabditomorpha</taxon>
        <taxon>Strongyloidea</taxon>
        <taxon>Heligmosomidae</taxon>
        <taxon>Nippostrongylus</taxon>
    </lineage>
</organism>
<sequence>MKKKERIHELEASEKLLSRERDELESTLKSTTHQLDQIRQQSESQQQRLEKYKTTSDVWEAKKVELSEQLKAKSRTLQQTERQLRDIKDEFSVVQEVNRTLEIENDSLKKILEETKQSAEVEREQYENCVCDLRRRCESEAAENISLYTCEMGKNAALQRDIREKSEEIEALHKQYDSMKKHMESTIEDQKKIYQEKLDKATKRIAEVEAELVKQEEKHKCLEATVQQLEGAHLTETNRRESKIRATRTRVTELESRLVECDRIVLEQRKRLVSVTAEKDEFESKVSNLKTTLLDKESQLCDANSSVEQLKRSLRSTEQDYREAIRTVENLRRHVSQLQLYADQKDSEIVSMQQRIDDLTSLTELQSNLGAEVERLRSDLEVQLNKNEELELTFREKLEQLEMKNAKHAEKITQLESCIETAKRAASESEVNLLKDSCVFRYI</sequence>
<gene>
    <name evidence="3" type="ORF">NBR_LOCUS21627</name>
</gene>
<evidence type="ECO:0000313" key="3">
    <source>
        <dbReference type="EMBL" id="VDL85736.1"/>
    </source>
</evidence>
<proteinExistence type="predicted"/>
<dbReference type="SUPFAM" id="SSF57997">
    <property type="entry name" value="Tropomyosin"/>
    <property type="match status" value="1"/>
</dbReference>
<dbReference type="OMA" id="HYLTENM"/>
<evidence type="ECO:0000256" key="2">
    <source>
        <dbReference type="SAM" id="MobiDB-lite"/>
    </source>
</evidence>
<evidence type="ECO:0000313" key="5">
    <source>
        <dbReference type="WBParaSite" id="NBR_0002162601-mRNA-1"/>
    </source>
</evidence>
<feature type="coiled-coil region" evidence="1">
    <location>
        <begin position="155"/>
        <end position="232"/>
    </location>
</feature>
<feature type="compositionally biased region" description="Low complexity" evidence="2">
    <location>
        <begin position="34"/>
        <end position="47"/>
    </location>
</feature>
<protein>
    <submittedName>
        <fullName evidence="5">Myosin_tail_1 domain-containing protein</fullName>
    </submittedName>
</protein>
<evidence type="ECO:0000256" key="1">
    <source>
        <dbReference type="SAM" id="Coils"/>
    </source>
</evidence>
<feature type="coiled-coil region" evidence="1">
    <location>
        <begin position="373"/>
        <end position="418"/>
    </location>
</feature>
<reference evidence="5" key="1">
    <citation type="submission" date="2017-02" db="UniProtKB">
        <authorList>
            <consortium name="WormBaseParasite"/>
        </authorList>
    </citation>
    <scope>IDENTIFICATION</scope>
</reference>
<dbReference type="WBParaSite" id="NBR_0002162601-mRNA-1">
    <property type="protein sequence ID" value="NBR_0002162601-mRNA-1"/>
    <property type="gene ID" value="NBR_0002162601"/>
</dbReference>
<feature type="coiled-coil region" evidence="1">
    <location>
        <begin position="279"/>
        <end position="334"/>
    </location>
</feature>
<dbReference type="EMBL" id="UYSL01026613">
    <property type="protein sequence ID" value="VDL85736.1"/>
    <property type="molecule type" value="Genomic_DNA"/>
</dbReference>
<feature type="region of interest" description="Disordered" evidence="2">
    <location>
        <begin position="18"/>
        <end position="49"/>
    </location>
</feature>
<keyword evidence="4" id="KW-1185">Reference proteome</keyword>
<dbReference type="Proteomes" id="UP000271162">
    <property type="component" value="Unassembled WGS sequence"/>
</dbReference>